<dbReference type="SMART" id="SM00086">
    <property type="entry name" value="PAC"/>
    <property type="match status" value="2"/>
</dbReference>
<dbReference type="InterPro" id="IPR001610">
    <property type="entry name" value="PAC"/>
</dbReference>
<dbReference type="InterPro" id="IPR000160">
    <property type="entry name" value="GGDEF_dom"/>
</dbReference>
<keyword evidence="5" id="KW-1185">Reference proteome</keyword>
<proteinExistence type="predicted"/>
<sequence length="395" mass="44942">MTYPEDLQASLSAFHQLLSNEISYYQVEKRYIHREGQLVWCLLNVSAVKDDEGNPMYAISQFQDITERKLYEHQLKENEQKLKDILETFPNGVLTFDLKGSLQYANNMAEEILDTKQKDIISRQYDAHEWVITTIEGNPIARENLPVSIVMKTERYVKDYVHTVVSGSNQRKVLSVNGTPLYDHTGKLIAALLSIVDITVKKQTESELIQANKLLKRLAEQDGLTGVSNRRHFDNELQNYWESSLNNNTPLSLIMLDIDYFKLYNDEYGHQAGDDCLKSITKVIDQKLTDTDTVFARYGGEEFAIILPDYSAEEALNLAQKLHQSIQKLSIPHTSSPLCDEVTVSFGISTILPNQENKSSELIENADKALYAAKEDGRNSVKTYMEVNDNNTCTP</sequence>
<dbReference type="InterPro" id="IPR000014">
    <property type="entry name" value="PAS"/>
</dbReference>
<dbReference type="EMBL" id="PDOE01000009">
    <property type="protein sequence ID" value="RKL66090.1"/>
    <property type="molecule type" value="Genomic_DNA"/>
</dbReference>
<dbReference type="Proteomes" id="UP000281498">
    <property type="component" value="Unassembled WGS sequence"/>
</dbReference>
<organism evidence="4 5">
    <name type="scientific">Salipaludibacillus neizhouensis</name>
    <dbReference type="NCBI Taxonomy" id="885475"/>
    <lineage>
        <taxon>Bacteria</taxon>
        <taxon>Bacillati</taxon>
        <taxon>Bacillota</taxon>
        <taxon>Bacilli</taxon>
        <taxon>Bacillales</taxon>
        <taxon>Bacillaceae</taxon>
    </lineage>
</organism>
<gene>
    <name evidence="4" type="ORF">CR203_17520</name>
</gene>
<dbReference type="InterPro" id="IPR029787">
    <property type="entry name" value="Nucleotide_cyclase"/>
</dbReference>
<evidence type="ECO:0000313" key="5">
    <source>
        <dbReference type="Proteomes" id="UP000281498"/>
    </source>
</evidence>
<reference evidence="4 5" key="1">
    <citation type="submission" date="2017-10" db="EMBL/GenBank/DDBJ databases">
        <title>Bacillus sp. nov., a halophilic bacterium isolated from a Keqin Lake.</title>
        <authorList>
            <person name="Wang H."/>
        </authorList>
    </citation>
    <scope>NUCLEOTIDE SEQUENCE [LARGE SCALE GENOMIC DNA]</scope>
    <source>
        <strain evidence="4 5">KCTC 13187</strain>
    </source>
</reference>
<name>A0A3A9K5F6_9BACI</name>
<dbReference type="InterPro" id="IPR013656">
    <property type="entry name" value="PAS_4"/>
</dbReference>
<dbReference type="InterPro" id="IPR050469">
    <property type="entry name" value="Diguanylate_Cyclase"/>
</dbReference>
<dbReference type="CDD" id="cd01949">
    <property type="entry name" value="GGDEF"/>
    <property type="match status" value="1"/>
</dbReference>
<evidence type="ECO:0008006" key="6">
    <source>
        <dbReference type="Google" id="ProtNLM"/>
    </source>
</evidence>
<dbReference type="PANTHER" id="PTHR45138">
    <property type="entry name" value="REGULATORY COMPONENTS OF SENSORY TRANSDUCTION SYSTEM"/>
    <property type="match status" value="1"/>
</dbReference>
<dbReference type="SUPFAM" id="SSF55073">
    <property type="entry name" value="Nucleotide cyclase"/>
    <property type="match status" value="1"/>
</dbReference>
<dbReference type="PROSITE" id="PS50113">
    <property type="entry name" value="PAC"/>
    <property type="match status" value="2"/>
</dbReference>
<dbReference type="FunFam" id="3.30.70.270:FF:000001">
    <property type="entry name" value="Diguanylate cyclase domain protein"/>
    <property type="match status" value="1"/>
</dbReference>
<dbReference type="GO" id="GO:0052621">
    <property type="term" value="F:diguanylate cyclase activity"/>
    <property type="evidence" value="ECO:0007669"/>
    <property type="project" value="TreeGrafter"/>
</dbReference>
<evidence type="ECO:0000313" key="4">
    <source>
        <dbReference type="EMBL" id="RKL66090.1"/>
    </source>
</evidence>
<dbReference type="Gene3D" id="3.30.450.20">
    <property type="entry name" value="PAS domain"/>
    <property type="match status" value="2"/>
</dbReference>
<dbReference type="SUPFAM" id="SSF55785">
    <property type="entry name" value="PYP-like sensor domain (PAS domain)"/>
    <property type="match status" value="2"/>
</dbReference>
<dbReference type="CDD" id="cd00130">
    <property type="entry name" value="PAS"/>
    <property type="match status" value="1"/>
</dbReference>
<feature type="domain" description="PAS" evidence="1">
    <location>
        <begin position="78"/>
        <end position="124"/>
    </location>
</feature>
<dbReference type="Pfam" id="PF08448">
    <property type="entry name" value="PAS_4"/>
    <property type="match status" value="1"/>
</dbReference>
<evidence type="ECO:0000259" key="3">
    <source>
        <dbReference type="PROSITE" id="PS50887"/>
    </source>
</evidence>
<dbReference type="NCBIfam" id="TIGR00254">
    <property type="entry name" value="GGDEF"/>
    <property type="match status" value="1"/>
</dbReference>
<dbReference type="SMART" id="SM00267">
    <property type="entry name" value="GGDEF"/>
    <property type="match status" value="1"/>
</dbReference>
<comment type="caution">
    <text evidence="4">The sequence shown here is derived from an EMBL/GenBank/DDBJ whole genome shotgun (WGS) entry which is preliminary data.</text>
</comment>
<dbReference type="AlphaFoldDB" id="A0A3A9K5F6"/>
<feature type="domain" description="PAC" evidence="2">
    <location>
        <begin position="25"/>
        <end position="77"/>
    </location>
</feature>
<evidence type="ECO:0000259" key="2">
    <source>
        <dbReference type="PROSITE" id="PS50113"/>
    </source>
</evidence>
<dbReference type="Pfam" id="PF00990">
    <property type="entry name" value="GGDEF"/>
    <property type="match status" value="1"/>
</dbReference>
<dbReference type="NCBIfam" id="TIGR00229">
    <property type="entry name" value="sensory_box"/>
    <property type="match status" value="2"/>
</dbReference>
<dbReference type="PROSITE" id="PS50112">
    <property type="entry name" value="PAS"/>
    <property type="match status" value="1"/>
</dbReference>
<dbReference type="InterPro" id="IPR035965">
    <property type="entry name" value="PAS-like_dom_sf"/>
</dbReference>
<dbReference type="Gene3D" id="3.30.70.270">
    <property type="match status" value="1"/>
</dbReference>
<feature type="domain" description="GGDEF" evidence="3">
    <location>
        <begin position="249"/>
        <end position="386"/>
    </location>
</feature>
<accession>A0A3A9K5F6</accession>
<dbReference type="GO" id="GO:0005886">
    <property type="term" value="C:plasma membrane"/>
    <property type="evidence" value="ECO:0007669"/>
    <property type="project" value="TreeGrafter"/>
</dbReference>
<dbReference type="InterPro" id="IPR000700">
    <property type="entry name" value="PAS-assoc_C"/>
</dbReference>
<dbReference type="InterPro" id="IPR013655">
    <property type="entry name" value="PAS_fold_3"/>
</dbReference>
<dbReference type="Pfam" id="PF08447">
    <property type="entry name" value="PAS_3"/>
    <property type="match status" value="1"/>
</dbReference>
<evidence type="ECO:0000259" key="1">
    <source>
        <dbReference type="PROSITE" id="PS50112"/>
    </source>
</evidence>
<dbReference type="InterPro" id="IPR043128">
    <property type="entry name" value="Rev_trsase/Diguanyl_cyclase"/>
</dbReference>
<dbReference type="PROSITE" id="PS50887">
    <property type="entry name" value="GGDEF"/>
    <property type="match status" value="1"/>
</dbReference>
<dbReference type="OrthoDB" id="9759607at2"/>
<protein>
    <recommendedName>
        <fullName evidence="6">Diguanylate cyclase</fullName>
    </recommendedName>
</protein>
<dbReference type="GO" id="GO:0043709">
    <property type="term" value="P:cell adhesion involved in single-species biofilm formation"/>
    <property type="evidence" value="ECO:0007669"/>
    <property type="project" value="TreeGrafter"/>
</dbReference>
<dbReference type="PANTHER" id="PTHR45138:SF9">
    <property type="entry name" value="DIGUANYLATE CYCLASE DGCM-RELATED"/>
    <property type="match status" value="1"/>
</dbReference>
<feature type="domain" description="PAC" evidence="2">
    <location>
        <begin position="158"/>
        <end position="210"/>
    </location>
</feature>
<dbReference type="GO" id="GO:1902201">
    <property type="term" value="P:negative regulation of bacterial-type flagellum-dependent cell motility"/>
    <property type="evidence" value="ECO:0007669"/>
    <property type="project" value="TreeGrafter"/>
</dbReference>